<evidence type="ECO:0000256" key="2">
    <source>
        <dbReference type="ARBA" id="ARBA00022592"/>
    </source>
</evidence>
<comment type="subcellular location">
    <subcellularLocation>
        <location evidence="3">Cytoplasm</location>
    </subcellularLocation>
</comment>
<keyword evidence="3" id="KW-0813">Transport</keyword>
<dbReference type="InterPro" id="IPR026022">
    <property type="entry name" value="PhoU_dom"/>
</dbReference>
<keyword evidence="2 3" id="KW-0592">Phosphate transport</keyword>
<dbReference type="PANTHER" id="PTHR42930">
    <property type="entry name" value="PHOSPHATE-SPECIFIC TRANSPORT SYSTEM ACCESSORY PROTEIN PHOU"/>
    <property type="match status" value="1"/>
</dbReference>
<dbReference type="RefSeq" id="WP_077926063.1">
    <property type="nucleotide sequence ID" value="NZ_BAABKE010000001.1"/>
</dbReference>
<reference evidence="6" key="1">
    <citation type="journal article" date="2019" name="Int. J. Syst. Evol. Microbiol.">
        <title>The Global Catalogue of Microorganisms (GCM) 10K type strain sequencing project: providing services to taxonomists for standard genome sequencing and annotation.</title>
        <authorList>
            <consortium name="The Broad Institute Genomics Platform"/>
            <consortium name="The Broad Institute Genome Sequencing Center for Infectious Disease"/>
            <person name="Wu L."/>
            <person name="Ma J."/>
        </authorList>
    </citation>
    <scope>NUCLEOTIDE SEQUENCE [LARGE SCALE GENOMIC DNA]</scope>
    <source>
        <strain evidence="6">JCM 18424</strain>
    </source>
</reference>
<name>A0ABP9MEV6_9GAMM</name>
<keyword evidence="6" id="KW-1185">Reference proteome</keyword>
<dbReference type="InterPro" id="IPR038078">
    <property type="entry name" value="PhoU-like_sf"/>
</dbReference>
<dbReference type="EMBL" id="BAABKE010000001">
    <property type="protein sequence ID" value="GAA5093432.1"/>
    <property type="molecule type" value="Genomic_DNA"/>
</dbReference>
<dbReference type="Gene3D" id="1.20.58.220">
    <property type="entry name" value="Phosphate transport system protein phou homolog 2, domain 2"/>
    <property type="match status" value="2"/>
</dbReference>
<evidence type="ECO:0000313" key="6">
    <source>
        <dbReference type="Proteomes" id="UP001500631"/>
    </source>
</evidence>
<gene>
    <name evidence="5" type="primary">phoU</name>
    <name evidence="5" type="ORF">GCM10023338_00430</name>
</gene>
<sequence>MDYLGKHISGQYDADLAHIRKEVMTMGGLVEKQFSDAISTVLVHDVDLAESVIANDKQVNRLEVEIDEACVKIIAKRQPTASDLRLIMSIIKVISELERIGDSARAICQIVKQDFTEDQQSLLRSLDSMGNNVVRMLKEVLDAFTRMDIDMALKIYQEEKRIGQNYEMLIRQMMTFMMEDPRSIPNILIALNCARAIMRVSSRCQNISELIFYFVKGQDYRHVGDDVIETLLEERGQKS</sequence>
<comment type="function">
    <text evidence="3">Plays a role in the regulation of phosphate uptake.</text>
</comment>
<keyword evidence="3" id="KW-0963">Cytoplasm</keyword>
<dbReference type="Proteomes" id="UP001500631">
    <property type="component" value="Unassembled WGS sequence"/>
</dbReference>
<proteinExistence type="inferred from homology"/>
<evidence type="ECO:0000313" key="5">
    <source>
        <dbReference type="EMBL" id="GAA5093432.1"/>
    </source>
</evidence>
<accession>A0ABP9MEV6</accession>
<organism evidence="5 6">
    <name type="scientific">Wohlfahrtiimonas larvae</name>
    <dbReference type="NCBI Taxonomy" id="1157986"/>
    <lineage>
        <taxon>Bacteria</taxon>
        <taxon>Pseudomonadati</taxon>
        <taxon>Pseudomonadota</taxon>
        <taxon>Gammaproteobacteria</taxon>
        <taxon>Cardiobacteriales</taxon>
        <taxon>Ignatzschineriaceae</taxon>
        <taxon>Wohlfahrtiimonas</taxon>
    </lineage>
</organism>
<comment type="subunit">
    <text evidence="3">Homodimer.</text>
</comment>
<comment type="caution">
    <text evidence="5">The sequence shown here is derived from an EMBL/GenBank/DDBJ whole genome shotgun (WGS) entry which is preliminary data.</text>
</comment>
<dbReference type="InterPro" id="IPR028366">
    <property type="entry name" value="PhoU"/>
</dbReference>
<evidence type="ECO:0000256" key="1">
    <source>
        <dbReference type="ARBA" id="ARBA00008107"/>
    </source>
</evidence>
<feature type="domain" description="PhoU" evidence="4">
    <location>
        <begin position="127"/>
        <end position="211"/>
    </location>
</feature>
<dbReference type="NCBIfam" id="TIGR02135">
    <property type="entry name" value="phoU_full"/>
    <property type="match status" value="1"/>
</dbReference>
<dbReference type="PANTHER" id="PTHR42930:SF3">
    <property type="entry name" value="PHOSPHATE-SPECIFIC TRANSPORT SYSTEM ACCESSORY PROTEIN PHOU"/>
    <property type="match status" value="1"/>
</dbReference>
<dbReference type="PIRSF" id="PIRSF003107">
    <property type="entry name" value="PhoU"/>
    <property type="match status" value="1"/>
</dbReference>
<dbReference type="NCBIfam" id="NF008332">
    <property type="entry name" value="PRK11115.1"/>
    <property type="match status" value="1"/>
</dbReference>
<dbReference type="SUPFAM" id="SSF109755">
    <property type="entry name" value="PhoU-like"/>
    <property type="match status" value="1"/>
</dbReference>
<dbReference type="Pfam" id="PF01895">
    <property type="entry name" value="PhoU"/>
    <property type="match status" value="2"/>
</dbReference>
<evidence type="ECO:0000256" key="3">
    <source>
        <dbReference type="PIRNR" id="PIRNR003107"/>
    </source>
</evidence>
<comment type="similarity">
    <text evidence="1 3">Belongs to the PhoU family.</text>
</comment>
<evidence type="ECO:0000259" key="4">
    <source>
        <dbReference type="Pfam" id="PF01895"/>
    </source>
</evidence>
<feature type="domain" description="PhoU" evidence="4">
    <location>
        <begin position="24"/>
        <end position="111"/>
    </location>
</feature>
<protein>
    <recommendedName>
        <fullName evidence="3">Phosphate-specific transport system accessory protein PhoU</fullName>
    </recommendedName>
</protein>